<gene>
    <name evidence="1" type="ORF">R3P38DRAFT_3196055</name>
</gene>
<evidence type="ECO:0000313" key="2">
    <source>
        <dbReference type="Proteomes" id="UP001362999"/>
    </source>
</evidence>
<accession>A0AAW0BAG2</accession>
<name>A0AAW0BAG2_9AGAR</name>
<dbReference type="AlphaFoldDB" id="A0AAW0BAG2"/>
<keyword evidence="2" id="KW-1185">Reference proteome</keyword>
<comment type="caution">
    <text evidence="1">The sequence shown here is derived from an EMBL/GenBank/DDBJ whole genome shotgun (WGS) entry which is preliminary data.</text>
</comment>
<evidence type="ECO:0000313" key="1">
    <source>
        <dbReference type="EMBL" id="KAK7022659.1"/>
    </source>
</evidence>
<dbReference type="Proteomes" id="UP001362999">
    <property type="component" value="Unassembled WGS sequence"/>
</dbReference>
<organism evidence="1 2">
    <name type="scientific">Favolaschia claudopus</name>
    <dbReference type="NCBI Taxonomy" id="2862362"/>
    <lineage>
        <taxon>Eukaryota</taxon>
        <taxon>Fungi</taxon>
        <taxon>Dikarya</taxon>
        <taxon>Basidiomycota</taxon>
        <taxon>Agaricomycotina</taxon>
        <taxon>Agaricomycetes</taxon>
        <taxon>Agaricomycetidae</taxon>
        <taxon>Agaricales</taxon>
        <taxon>Marasmiineae</taxon>
        <taxon>Mycenaceae</taxon>
        <taxon>Favolaschia</taxon>
    </lineage>
</organism>
<proteinExistence type="predicted"/>
<sequence>MSVYAGKFNYSPYASNENFFLDIPDGWTTHGRAHVFTTFTKDAAGVNKHPFFSTAYVLRSVNDDATSFTVRDLDNKKFYWFTGTRAGDQVTLSLHDRNDVVTLSTVTLGKVNN</sequence>
<protein>
    <submittedName>
        <fullName evidence="1">Uncharacterized protein</fullName>
    </submittedName>
</protein>
<reference evidence="1 2" key="1">
    <citation type="journal article" date="2024" name="J Genomics">
        <title>Draft genome sequencing and assembly of Favolaschia claudopus CIRM-BRFM 2984 isolated from oak limbs.</title>
        <authorList>
            <person name="Navarro D."/>
            <person name="Drula E."/>
            <person name="Chaduli D."/>
            <person name="Cazenave R."/>
            <person name="Ahrendt S."/>
            <person name="Wang J."/>
            <person name="Lipzen A."/>
            <person name="Daum C."/>
            <person name="Barry K."/>
            <person name="Grigoriev I.V."/>
            <person name="Favel A."/>
            <person name="Rosso M.N."/>
            <person name="Martin F."/>
        </authorList>
    </citation>
    <scope>NUCLEOTIDE SEQUENCE [LARGE SCALE GENOMIC DNA]</scope>
    <source>
        <strain evidence="1 2">CIRM-BRFM 2984</strain>
    </source>
</reference>
<dbReference type="EMBL" id="JAWWNJ010000037">
    <property type="protein sequence ID" value="KAK7022659.1"/>
    <property type="molecule type" value="Genomic_DNA"/>
</dbReference>